<organism evidence="3 4">
    <name type="scientific">Dioscorea cayennensis subsp. rotundata</name>
    <name type="common">White Guinea yam</name>
    <name type="synonym">Dioscorea rotundata</name>
    <dbReference type="NCBI Taxonomy" id="55577"/>
    <lineage>
        <taxon>Eukaryota</taxon>
        <taxon>Viridiplantae</taxon>
        <taxon>Streptophyta</taxon>
        <taxon>Embryophyta</taxon>
        <taxon>Tracheophyta</taxon>
        <taxon>Spermatophyta</taxon>
        <taxon>Magnoliopsida</taxon>
        <taxon>Liliopsida</taxon>
        <taxon>Dioscoreales</taxon>
        <taxon>Dioscoreaceae</taxon>
        <taxon>Dioscorea</taxon>
    </lineage>
</organism>
<evidence type="ECO:0000313" key="4">
    <source>
        <dbReference type="RefSeq" id="XP_039117511.1"/>
    </source>
</evidence>
<dbReference type="AlphaFoldDB" id="A0AB40ATC1"/>
<accession>A0AB40ATC1</accession>
<dbReference type="GeneID" id="120253247"/>
<name>A0AB40ATC1_DIOCR</name>
<keyword evidence="2" id="KW-1133">Transmembrane helix</keyword>
<feature type="transmembrane region" description="Helical" evidence="2">
    <location>
        <begin position="32"/>
        <end position="56"/>
    </location>
</feature>
<feature type="region of interest" description="Disordered" evidence="1">
    <location>
        <begin position="94"/>
        <end position="131"/>
    </location>
</feature>
<dbReference type="Proteomes" id="UP001515500">
    <property type="component" value="Chromosome 27"/>
</dbReference>
<feature type="compositionally biased region" description="Polar residues" evidence="1">
    <location>
        <begin position="111"/>
        <end position="131"/>
    </location>
</feature>
<sequence length="162" mass="18326">MSDIERRWFGDQTNCPKLGASSHQNSLDFTSFWGLFLITGTVSLLAFFLYWITFLYKNRHQLMSNMASQSSLRWRLQSIGQLFDQRDLSSHTFRNAEVKDGSKRSTEDQSPHSSPFNNNCPQSPISFSTSQTFEEGNVSTELATPNSETPLHVVDIAAATDH</sequence>
<evidence type="ECO:0000313" key="3">
    <source>
        <dbReference type="Proteomes" id="UP001515500"/>
    </source>
</evidence>
<keyword evidence="3" id="KW-1185">Reference proteome</keyword>
<evidence type="ECO:0000256" key="1">
    <source>
        <dbReference type="SAM" id="MobiDB-lite"/>
    </source>
</evidence>
<protein>
    <submittedName>
        <fullName evidence="4">Glutamate receptor 2.7-like</fullName>
    </submittedName>
</protein>
<evidence type="ECO:0000256" key="2">
    <source>
        <dbReference type="SAM" id="Phobius"/>
    </source>
</evidence>
<reference evidence="4" key="1">
    <citation type="submission" date="2025-08" db="UniProtKB">
        <authorList>
            <consortium name="RefSeq"/>
        </authorList>
    </citation>
    <scope>IDENTIFICATION</scope>
</reference>
<proteinExistence type="predicted"/>
<keyword evidence="2" id="KW-0812">Transmembrane</keyword>
<keyword evidence="2" id="KW-0472">Membrane</keyword>
<dbReference type="RefSeq" id="XP_039117511.1">
    <property type="nucleotide sequence ID" value="XM_039261577.1"/>
</dbReference>
<gene>
    <name evidence="4" type="primary">LOC120253247</name>
</gene>
<feature type="compositionally biased region" description="Basic and acidic residues" evidence="1">
    <location>
        <begin position="94"/>
        <end position="110"/>
    </location>
</feature>